<dbReference type="PANTHER" id="PTHR16423">
    <property type="entry name" value="TREM-LIKE TRANSCRIPT PROTEIN"/>
    <property type="match status" value="1"/>
</dbReference>
<dbReference type="Ensembl" id="ENSRNOT00000065673.5">
    <property type="protein sequence ID" value="ENSRNOP00000059705.4"/>
    <property type="gene ID" value="ENSRNOG00000042230.5"/>
</dbReference>
<dbReference type="InterPro" id="IPR052314">
    <property type="entry name" value="Immune_rcpt_domain"/>
</dbReference>
<evidence type="ECO:0000256" key="6">
    <source>
        <dbReference type="SAM" id="SignalP"/>
    </source>
</evidence>
<keyword evidence="1 6" id="KW-0732">Signal</keyword>
<dbReference type="GO" id="GO:0009986">
    <property type="term" value="C:cell surface"/>
    <property type="evidence" value="ECO:0000318"/>
    <property type="project" value="GO_Central"/>
</dbReference>
<dbReference type="Proteomes" id="UP000002494">
    <property type="component" value="Chromosome 9"/>
</dbReference>
<keyword evidence="5" id="KW-0812">Transmembrane</keyword>
<feature type="signal peptide" evidence="6">
    <location>
        <begin position="1"/>
        <end position="23"/>
    </location>
</feature>
<dbReference type="InParanoid" id="D3ZST4"/>
<reference evidence="8" key="1">
    <citation type="submission" date="2024-01" db="EMBL/GenBank/DDBJ databases">
        <title>GRCr8: a new rat reference genome assembly contstructed from accurate long reads and long range scaffolding.</title>
        <authorList>
            <person name="Doris P.A."/>
            <person name="Kalbfleisch T."/>
            <person name="Li K."/>
            <person name="Howe K."/>
            <person name="Wood J."/>
        </authorList>
    </citation>
    <scope>NUCLEOTIDE SEQUENCE [LARGE SCALE GENOMIC DNA]</scope>
    <source>
        <strain evidence="8">Brown Norway</strain>
    </source>
</reference>
<dbReference type="KEGG" id="rno:316207"/>
<dbReference type="PANTHER" id="PTHR16423:SF10">
    <property type="entry name" value="CRKD-BINDING PROTEIN-RELATED"/>
    <property type="match status" value="1"/>
</dbReference>
<dbReference type="FunCoup" id="D3ZST4">
    <property type="interactions" value="383"/>
</dbReference>
<evidence type="ECO:0000256" key="1">
    <source>
        <dbReference type="ARBA" id="ARBA00022729"/>
    </source>
</evidence>
<feature type="region of interest" description="Disordered" evidence="4">
    <location>
        <begin position="269"/>
        <end position="293"/>
    </location>
</feature>
<dbReference type="CTD" id="316207"/>
<dbReference type="InterPro" id="IPR013106">
    <property type="entry name" value="Ig_V-set"/>
</dbReference>
<dbReference type="OMA" id="YFIVTMT"/>
<name>D3ZST4_RAT</name>
<gene>
    <name evidence="8 10" type="primary">B430306N03Rikl</name>
    <name evidence="10" type="synonym">RGD1307182</name>
</gene>
<keyword evidence="5" id="KW-0472">Membrane</keyword>
<sequence length="293" mass="32562">MAWEATYLLSSMLLLLLASGSWAQDPEVLQTLEGKTVSVTCKYNPGYHFYEKTWCKKTSEDTCRPLASSVSRGARKLRFSIQEDSWFSFFNVTMTELKTADSGIYHCGFFGNYRNVINILKTIRLVVSKASAPHTTTRMTTALASTHSPVIDRSSPDKPMWKVIIAGVVVATLLALGLVILVVLYLKKAREKAQNVGNKCHHIYEDFSGQKEETTNFNQQVLSSEDTENICYASLIHLNHVSPQDSQYRNTQPSGDLILSVEYASISRNGLGSSKSNPRGGDQGLRAELPGQR</sequence>
<dbReference type="GO" id="GO:0005886">
    <property type="term" value="C:plasma membrane"/>
    <property type="evidence" value="ECO:0007669"/>
    <property type="project" value="UniProtKB-SubCell"/>
</dbReference>
<protein>
    <submittedName>
        <fullName evidence="8">RIKEN cDNA B430306N03 gene</fullName>
    </submittedName>
</protein>
<dbReference type="GO" id="GO:0002376">
    <property type="term" value="P:immune system process"/>
    <property type="evidence" value="ECO:0007669"/>
    <property type="project" value="UniProtKB-KW"/>
</dbReference>
<feature type="chain" id="PRO_5045978173" evidence="6">
    <location>
        <begin position="24"/>
        <end position="293"/>
    </location>
</feature>
<dbReference type="Gene3D" id="2.60.40.10">
    <property type="entry name" value="Immunoglobulins"/>
    <property type="match status" value="1"/>
</dbReference>
<dbReference type="GeneTree" id="ENSGT00940000153835"/>
<dbReference type="RGD" id="1307182">
    <property type="gene designation" value="B430306N03Rikl"/>
</dbReference>
<dbReference type="InterPro" id="IPR003599">
    <property type="entry name" value="Ig_sub"/>
</dbReference>
<evidence type="ECO:0000256" key="5">
    <source>
        <dbReference type="SAM" id="Phobius"/>
    </source>
</evidence>
<dbReference type="OrthoDB" id="9805957at2759"/>
<dbReference type="InterPro" id="IPR013783">
    <property type="entry name" value="Ig-like_fold"/>
</dbReference>
<evidence type="ECO:0000256" key="3">
    <source>
        <dbReference type="ARBA" id="ARBA00023319"/>
    </source>
</evidence>
<dbReference type="HOGENOM" id="CLU_956327_0_0_1"/>
<keyword evidence="9" id="KW-1185">Reference proteome</keyword>
<dbReference type="SUPFAM" id="SSF48726">
    <property type="entry name" value="Immunoglobulin"/>
    <property type="match status" value="1"/>
</dbReference>
<keyword evidence="3" id="KW-0393">Immunoglobulin domain</keyword>
<dbReference type="SMR" id="D3ZST4"/>
<dbReference type="InterPro" id="IPR036179">
    <property type="entry name" value="Ig-like_dom_sf"/>
</dbReference>
<keyword evidence="5" id="KW-1133">Transmembrane helix</keyword>
<evidence type="ECO:0000313" key="8">
    <source>
        <dbReference type="Ensembl" id="ENSRNOP00000059705.4"/>
    </source>
</evidence>
<evidence type="ECO:0000313" key="9">
    <source>
        <dbReference type="Proteomes" id="UP000002494"/>
    </source>
</evidence>
<organism evidence="8 9">
    <name type="scientific">Rattus norvegicus</name>
    <name type="common">Rat</name>
    <dbReference type="NCBI Taxonomy" id="10116"/>
    <lineage>
        <taxon>Eukaryota</taxon>
        <taxon>Metazoa</taxon>
        <taxon>Chordata</taxon>
        <taxon>Craniata</taxon>
        <taxon>Vertebrata</taxon>
        <taxon>Euteleostomi</taxon>
        <taxon>Mammalia</taxon>
        <taxon>Eutheria</taxon>
        <taxon>Euarchontoglires</taxon>
        <taxon>Glires</taxon>
        <taxon>Rodentia</taxon>
        <taxon>Myomorpha</taxon>
        <taxon>Muroidea</taxon>
        <taxon>Muridae</taxon>
        <taxon>Murinae</taxon>
        <taxon>Rattus</taxon>
    </lineage>
</organism>
<dbReference type="GO" id="GO:0038023">
    <property type="term" value="F:signaling receptor activity"/>
    <property type="evidence" value="ECO:0000318"/>
    <property type="project" value="GO_Central"/>
</dbReference>
<dbReference type="SMART" id="SM00409">
    <property type="entry name" value="IG"/>
    <property type="match status" value="1"/>
</dbReference>
<evidence type="ECO:0000259" key="7">
    <source>
        <dbReference type="SMART" id="SM00409"/>
    </source>
</evidence>
<evidence type="ECO:0000256" key="2">
    <source>
        <dbReference type="ARBA" id="ARBA00023157"/>
    </source>
</evidence>
<reference evidence="8" key="3">
    <citation type="submission" date="2025-09" db="UniProtKB">
        <authorList>
            <consortium name="Ensembl"/>
        </authorList>
    </citation>
    <scope>IDENTIFICATION</scope>
    <source>
        <strain evidence="8">Brown Norway</strain>
    </source>
</reference>
<dbReference type="Pfam" id="PF07686">
    <property type="entry name" value="V-set"/>
    <property type="match status" value="1"/>
</dbReference>
<dbReference type="Bgee" id="ENSRNOG00000042230">
    <property type="expression patterns" value="Expressed in spleen and 12 other cell types or tissues"/>
</dbReference>
<dbReference type="PaxDb" id="10116-ENSRNOP00000048233"/>
<feature type="domain" description="Immunoglobulin" evidence="7">
    <location>
        <begin position="26"/>
        <end position="128"/>
    </location>
</feature>
<evidence type="ECO:0000256" key="4">
    <source>
        <dbReference type="SAM" id="MobiDB-lite"/>
    </source>
</evidence>
<dbReference type="AlphaFoldDB" id="D3ZST4"/>
<feature type="transmembrane region" description="Helical" evidence="5">
    <location>
        <begin position="163"/>
        <end position="186"/>
    </location>
</feature>
<evidence type="ECO:0000313" key="10">
    <source>
        <dbReference type="RGD" id="1307182"/>
    </source>
</evidence>
<dbReference type="AGR" id="RGD:1307182"/>
<accession>D3ZST4</accession>
<proteinExistence type="predicted"/>
<reference evidence="8" key="2">
    <citation type="submission" date="2025-08" db="UniProtKB">
        <authorList>
            <consortium name="Ensembl"/>
        </authorList>
    </citation>
    <scope>IDENTIFICATION</scope>
    <source>
        <strain evidence="8">Brown Norway</strain>
    </source>
</reference>
<keyword evidence="2" id="KW-1015">Disulfide bond</keyword>